<dbReference type="InterPro" id="IPR050791">
    <property type="entry name" value="Aldo-Keto_reductase"/>
</dbReference>
<evidence type="ECO:0000313" key="4">
    <source>
        <dbReference type="Proteomes" id="UP000561066"/>
    </source>
</evidence>
<evidence type="ECO:0000259" key="2">
    <source>
        <dbReference type="Pfam" id="PF00248"/>
    </source>
</evidence>
<proteinExistence type="predicted"/>
<evidence type="ECO:0000256" key="1">
    <source>
        <dbReference type="ARBA" id="ARBA00023002"/>
    </source>
</evidence>
<dbReference type="PRINTS" id="PR00069">
    <property type="entry name" value="ALDKETRDTASE"/>
</dbReference>
<sequence length="296" mass="31830">MSPPDAHQAGLFRIGGDLPVARLGFGAMRITGPGIWGDPPDRDRALATLRRAVACGVTLIDTADSYGPYVSEDLIRAALHPYPAGLVIATKGGHTRHGPDIWRPVGNPNYLRQCVLMSLRRLGLARIDLWQLHRVGPDCPPEAQFEVIAAMRDEGLIRHVGLSEVSVGMIERAARFFPVATVQNRFNLVNRASEDVLDYCAAQGIGFIPWAPLAAGGLATGDNVLARVAREMNATPGQVALAWLLRRSPVMLPIPGTGSPAHVDDNVAAAGLVLDASVFDLLDRHGRAEWRRLAAS</sequence>
<organism evidence="3 4">
    <name type="scientific">Gluconacetobacter johannae</name>
    <dbReference type="NCBI Taxonomy" id="112140"/>
    <lineage>
        <taxon>Bacteria</taxon>
        <taxon>Pseudomonadati</taxon>
        <taxon>Pseudomonadota</taxon>
        <taxon>Alphaproteobacteria</taxon>
        <taxon>Acetobacterales</taxon>
        <taxon>Acetobacteraceae</taxon>
        <taxon>Gluconacetobacter</taxon>
    </lineage>
</organism>
<dbReference type="RefSeq" id="WP_182940637.1">
    <property type="nucleotide sequence ID" value="NZ_JABEQH010000002.1"/>
</dbReference>
<evidence type="ECO:0000313" key="3">
    <source>
        <dbReference type="EMBL" id="MBB2174752.1"/>
    </source>
</evidence>
<protein>
    <submittedName>
        <fullName evidence="3">Aldo/keto reductase</fullName>
    </submittedName>
</protein>
<dbReference type="InterPro" id="IPR036812">
    <property type="entry name" value="NAD(P)_OxRdtase_dom_sf"/>
</dbReference>
<dbReference type="GO" id="GO:0005737">
    <property type="term" value="C:cytoplasm"/>
    <property type="evidence" value="ECO:0007669"/>
    <property type="project" value="TreeGrafter"/>
</dbReference>
<keyword evidence="4" id="KW-1185">Reference proteome</keyword>
<dbReference type="PANTHER" id="PTHR43625:SF40">
    <property type="entry name" value="ALDO-KETO REDUCTASE YAKC [NADP(+)]"/>
    <property type="match status" value="1"/>
</dbReference>
<name>A0A7W4J5D9_9PROT</name>
<reference evidence="3 4" key="1">
    <citation type="submission" date="2020-04" db="EMBL/GenBank/DDBJ databases">
        <title>Description of novel Gluconacetobacter.</title>
        <authorList>
            <person name="Sombolestani A."/>
        </authorList>
    </citation>
    <scope>NUCLEOTIDE SEQUENCE [LARGE SCALE GENOMIC DNA]</scope>
    <source>
        <strain evidence="3 4">LMG 21312</strain>
    </source>
</reference>
<dbReference type="AlphaFoldDB" id="A0A7W4J5D9"/>
<dbReference type="GO" id="GO:0016491">
    <property type="term" value="F:oxidoreductase activity"/>
    <property type="evidence" value="ECO:0007669"/>
    <property type="project" value="UniProtKB-KW"/>
</dbReference>
<gene>
    <name evidence="3" type="ORF">HLH21_02285</name>
</gene>
<dbReference type="Pfam" id="PF00248">
    <property type="entry name" value="Aldo_ket_red"/>
    <property type="match status" value="1"/>
</dbReference>
<comment type="caution">
    <text evidence="3">The sequence shown here is derived from an EMBL/GenBank/DDBJ whole genome shotgun (WGS) entry which is preliminary data.</text>
</comment>
<dbReference type="CDD" id="cd19088">
    <property type="entry name" value="AKR_AKR13B1"/>
    <property type="match status" value="1"/>
</dbReference>
<dbReference type="InterPro" id="IPR020471">
    <property type="entry name" value="AKR"/>
</dbReference>
<dbReference type="PANTHER" id="PTHR43625">
    <property type="entry name" value="AFLATOXIN B1 ALDEHYDE REDUCTASE"/>
    <property type="match status" value="1"/>
</dbReference>
<dbReference type="SUPFAM" id="SSF51430">
    <property type="entry name" value="NAD(P)-linked oxidoreductase"/>
    <property type="match status" value="1"/>
</dbReference>
<dbReference type="InterPro" id="IPR023210">
    <property type="entry name" value="NADP_OxRdtase_dom"/>
</dbReference>
<feature type="domain" description="NADP-dependent oxidoreductase" evidence="2">
    <location>
        <begin position="22"/>
        <end position="285"/>
    </location>
</feature>
<accession>A0A7W4J5D9</accession>
<dbReference type="EMBL" id="JABEQH010000002">
    <property type="protein sequence ID" value="MBB2174752.1"/>
    <property type="molecule type" value="Genomic_DNA"/>
</dbReference>
<keyword evidence="1" id="KW-0560">Oxidoreductase</keyword>
<dbReference type="Gene3D" id="3.20.20.100">
    <property type="entry name" value="NADP-dependent oxidoreductase domain"/>
    <property type="match status" value="1"/>
</dbReference>
<dbReference type="Proteomes" id="UP000561066">
    <property type="component" value="Unassembled WGS sequence"/>
</dbReference>